<feature type="transmembrane region" description="Helical" evidence="2">
    <location>
        <begin position="1173"/>
        <end position="1193"/>
    </location>
</feature>
<dbReference type="OrthoDB" id="47998at2759"/>
<feature type="transmembrane region" description="Helical" evidence="2">
    <location>
        <begin position="745"/>
        <end position="763"/>
    </location>
</feature>
<feature type="transmembrane region" description="Helical" evidence="2">
    <location>
        <begin position="1105"/>
        <end position="1127"/>
    </location>
</feature>
<reference evidence="4" key="2">
    <citation type="submission" date="2021-04" db="EMBL/GenBank/DDBJ databases">
        <authorList>
            <person name="Podell S."/>
        </authorList>
    </citation>
    <scope>NUCLEOTIDE SEQUENCE</scope>
    <source>
        <strain evidence="4">Hildebrandi</strain>
    </source>
</reference>
<accession>A0A9K3LD29</accession>
<name>A0A9K3LD29_9STRA</name>
<organism evidence="4 5">
    <name type="scientific">Nitzschia inconspicua</name>
    <dbReference type="NCBI Taxonomy" id="303405"/>
    <lineage>
        <taxon>Eukaryota</taxon>
        <taxon>Sar</taxon>
        <taxon>Stramenopiles</taxon>
        <taxon>Ochrophyta</taxon>
        <taxon>Bacillariophyta</taxon>
        <taxon>Bacillariophyceae</taxon>
        <taxon>Bacillariophycidae</taxon>
        <taxon>Bacillariales</taxon>
        <taxon>Bacillariaceae</taxon>
        <taxon>Nitzschia</taxon>
    </lineage>
</organism>
<dbReference type="EMBL" id="JAGRRH010000013">
    <property type="protein sequence ID" value="KAG7360124.1"/>
    <property type="molecule type" value="Genomic_DNA"/>
</dbReference>
<dbReference type="PANTHER" id="PTHR34730:SF1">
    <property type="entry name" value="PARAQUAT-INDUCIBLE PROTEIN A"/>
    <property type="match status" value="1"/>
</dbReference>
<feature type="transmembrane region" description="Helical" evidence="2">
    <location>
        <begin position="989"/>
        <end position="1022"/>
    </location>
</feature>
<dbReference type="PANTHER" id="PTHR34730">
    <property type="entry name" value="UNNAMED PRODUCT"/>
    <property type="match status" value="1"/>
</dbReference>
<feature type="transmembrane region" description="Helical" evidence="2">
    <location>
        <begin position="672"/>
        <end position="693"/>
    </location>
</feature>
<keyword evidence="5" id="KW-1185">Reference proteome</keyword>
<evidence type="ECO:0000313" key="4">
    <source>
        <dbReference type="EMBL" id="KAG7360124.1"/>
    </source>
</evidence>
<feature type="chain" id="PRO_5039951991" evidence="3">
    <location>
        <begin position="23"/>
        <end position="1350"/>
    </location>
</feature>
<dbReference type="Pfam" id="PF04403">
    <property type="entry name" value="PqiA"/>
    <property type="match status" value="2"/>
</dbReference>
<sequence>MKIISVVIQGLWLWSIMSGSEGITEPADSLTFHVNIPLQNGGTQETNDERIISISQNDVMAIVEEILLRMIQSSNVNPLKRRRMEQNEEYVNFNNLLDPSYVDDDPFYAMLGSLLQQGKSFINGDAVDGPLLINTLMKSILPSDGDGPLKFRWEIPNGGYQLELPGISPVILKAVHVGGMDTFTMVNILNPTTDDSKSIQNEVTMDKLTLELELMEMTGNPGETTDLIIGLAFQDVVISVPLMLAVDRTALSDFPVGALLFAEYLMTCLNMAVDNIEITGVDMTFGTIEQPTTSSTSQTAIFQLIQTVFVSLPATVPTFFDAILRPIVNNILQNNAEGASLSCPNSASATTKADEFVDLHKLLQQGLPSFLKSFVDSVILAIDPATGLLSINSMFIEPWTFNQSGVEGMLLFGNTGSTPLMDFISGISVGGLQADIQLRIANVTIENIDTMTMPLALLETMEGSPLFLNNTATIGLPLVERPLSLSTSIFLSIDTADDVEISNEINLSLGMEAMTLILTALLKIVEGKLWAFPIRDVTNLSCWLATIPSPVLNAGGVREDNQEVTLGITHFSGSFGDVDLDVSCLECNSPRMSEWTDIIQTAEAQESFKKSMEHMITDFMGPLLTDLVQFQADRILNESPLLCPHSPDYNPEAVITEFQTSKYSQASDVTYLMLYGIVVLALIFLTVVVMSIVKMVVRRRHHRFLSNIPKDQRARLMHAQARDYAMEKELNASTQSLFRSPEIPFLVRWCMPILIYGNIALFLSGHLSLAATVNIEAQVAGDIITVDGFYEFSVAKSTIDIWNAGGKALSILILIFSGIWPYAKQLITLVVWFLPPSVISISRRGFILLWLDWLAKWSMIDIFVIIVSIASFRVSIQSPNVGFLPEDFYSINLFVVPLWGLYSNMTAQLVSQMSSHFIIHYHRKIINNATSSFKHRHQLSGTPGMHGMLASGANSSTDLGEPKVLWRHLFGRPHRGEEERVSVKSWLCYLLVALTTCTVVLVITGCILPSLTVEILGIIGVAVEFGQGSEPATTVFSVFTIVQLLFEVAKFVHTAGSYIGLGVLSCLFVLTVLVVPIMQSLVLLRQWFSPMTRRQRTRTSIANEVLQAWQYVEVYLLSLFVACWQLGPISEFMFNTSCDQFDGFFSQMVQLGILQPEDAQCFSVQGFIEPGSILLAVAALILAFLNTVINKAVAQYFYDQKIELEKELIPDDDVAVDNVELLEQPLNNGSTTMIYPVPVLFTDTFRWFVRSNLKDFKESPATISEGINEMNPPEKAKTEASSETIKNTDSVTTGMESKLTEPETSRKKNKKKKEQVVKGSTDGKKKKKANAAKEDIGGEFNNVLSESVSM</sequence>
<evidence type="ECO:0000256" key="1">
    <source>
        <dbReference type="SAM" id="MobiDB-lite"/>
    </source>
</evidence>
<comment type="caution">
    <text evidence="4">The sequence shown here is derived from an EMBL/GenBank/DDBJ whole genome shotgun (WGS) entry which is preliminary data.</text>
</comment>
<feature type="compositionally biased region" description="Polar residues" evidence="1">
    <location>
        <begin position="1281"/>
        <end position="1295"/>
    </location>
</feature>
<feature type="region of interest" description="Disordered" evidence="1">
    <location>
        <begin position="1264"/>
        <end position="1350"/>
    </location>
</feature>
<feature type="transmembrane region" description="Helical" evidence="2">
    <location>
        <begin position="857"/>
        <end position="876"/>
    </location>
</feature>
<reference evidence="4" key="1">
    <citation type="journal article" date="2021" name="Sci. Rep.">
        <title>Diploid genomic architecture of Nitzschia inconspicua, an elite biomass production diatom.</title>
        <authorList>
            <person name="Oliver A."/>
            <person name="Podell S."/>
            <person name="Pinowska A."/>
            <person name="Traller J.C."/>
            <person name="Smith S.R."/>
            <person name="McClure R."/>
            <person name="Beliaev A."/>
            <person name="Bohutskyi P."/>
            <person name="Hill E.A."/>
            <person name="Rabines A."/>
            <person name="Zheng H."/>
            <person name="Allen L.Z."/>
            <person name="Kuo A."/>
            <person name="Grigoriev I.V."/>
            <person name="Allen A.E."/>
            <person name="Hazlebeck D."/>
            <person name="Allen E.E."/>
        </authorList>
    </citation>
    <scope>NUCLEOTIDE SEQUENCE</scope>
    <source>
        <strain evidence="4">Hildebrandi</strain>
    </source>
</reference>
<evidence type="ECO:0000256" key="3">
    <source>
        <dbReference type="SAM" id="SignalP"/>
    </source>
</evidence>
<dbReference type="InterPro" id="IPR007498">
    <property type="entry name" value="PqiA-like"/>
</dbReference>
<feature type="signal peptide" evidence="3">
    <location>
        <begin position="1"/>
        <end position="22"/>
    </location>
</feature>
<protein>
    <submittedName>
        <fullName evidence="4">Paraquat-inducible protein A domain containing protein</fullName>
    </submittedName>
</protein>
<keyword evidence="2" id="KW-0472">Membrane</keyword>
<evidence type="ECO:0000313" key="5">
    <source>
        <dbReference type="Proteomes" id="UP000693970"/>
    </source>
</evidence>
<keyword evidence="2" id="KW-1133">Transmembrane helix</keyword>
<feature type="transmembrane region" description="Helical" evidence="2">
    <location>
        <begin position="888"/>
        <end position="905"/>
    </location>
</feature>
<keyword evidence="2" id="KW-0812">Transmembrane</keyword>
<keyword evidence="3" id="KW-0732">Signal</keyword>
<gene>
    <name evidence="4" type="ORF">IV203_035223</name>
</gene>
<evidence type="ECO:0000256" key="2">
    <source>
        <dbReference type="SAM" id="Phobius"/>
    </source>
</evidence>
<proteinExistence type="predicted"/>
<feature type="transmembrane region" description="Helical" evidence="2">
    <location>
        <begin position="801"/>
        <end position="822"/>
    </location>
</feature>
<feature type="transmembrane region" description="Helical" evidence="2">
    <location>
        <begin position="1058"/>
        <end position="1084"/>
    </location>
</feature>
<dbReference type="Proteomes" id="UP000693970">
    <property type="component" value="Unassembled WGS sequence"/>
</dbReference>